<dbReference type="Proteomes" id="UP000066529">
    <property type="component" value="Chromosome"/>
</dbReference>
<name>A0A0E3KPZ8_METTT</name>
<dbReference type="EMBL" id="CP009501">
    <property type="protein sequence ID" value="AKB13612.1"/>
    <property type="molecule type" value="Genomic_DNA"/>
</dbReference>
<dbReference type="Gene3D" id="3.20.20.210">
    <property type="match status" value="1"/>
</dbReference>
<dbReference type="SUPFAM" id="SSF51726">
    <property type="entry name" value="UROD/MetE-like"/>
    <property type="match status" value="1"/>
</dbReference>
<dbReference type="AlphaFoldDB" id="A0A0E3KPZ8"/>
<dbReference type="InterPro" id="IPR038071">
    <property type="entry name" value="UROD/MetE-like_sf"/>
</dbReference>
<keyword evidence="1" id="KW-0808">Transferase</keyword>
<accession>A0A0E3KPZ8</accession>
<dbReference type="RefSeq" id="WP_048167616.1">
    <property type="nucleotide sequence ID" value="NZ_CP009501.1"/>
</dbReference>
<organism evidence="1 2">
    <name type="scientific">Methanosarcina thermophila (strain ATCC 43570 / DSM 1825 / OCM 12 / VKM B-1830 / TM-1)</name>
    <dbReference type="NCBI Taxonomy" id="523844"/>
    <lineage>
        <taxon>Archaea</taxon>
        <taxon>Methanobacteriati</taxon>
        <taxon>Methanobacteriota</taxon>
        <taxon>Stenosarchaea group</taxon>
        <taxon>Methanomicrobia</taxon>
        <taxon>Methanosarcinales</taxon>
        <taxon>Methanosarcinaceae</taxon>
        <taxon>Methanosarcina</taxon>
    </lineage>
</organism>
<gene>
    <name evidence="1" type="ORF">MSTHT_1854</name>
</gene>
<reference evidence="1 2" key="1">
    <citation type="submission" date="2014-07" db="EMBL/GenBank/DDBJ databases">
        <title>Methanogenic archaea and the global carbon cycle.</title>
        <authorList>
            <person name="Henriksen J.R."/>
            <person name="Luke J."/>
            <person name="Reinhart S."/>
            <person name="Benedict M.N."/>
            <person name="Youngblut N.D."/>
            <person name="Metcalf M.E."/>
            <person name="Whitaker R.J."/>
            <person name="Metcalf W.W."/>
        </authorList>
    </citation>
    <scope>NUCLEOTIDE SEQUENCE [LARGE SCALE GENOMIC DNA]</scope>
    <source>
        <strain evidence="2">ATCC 43570 / DSM 1825 / OCM 12 / VKM B-1830 / TM-1</strain>
    </source>
</reference>
<dbReference type="EC" id="2.1.1.14" evidence="1"/>
<evidence type="ECO:0000313" key="2">
    <source>
        <dbReference type="Proteomes" id="UP000066529"/>
    </source>
</evidence>
<dbReference type="GeneID" id="41602771"/>
<keyword evidence="1" id="KW-0489">Methyltransferase</keyword>
<protein>
    <submittedName>
        <fullName evidence="1">5-methyltetrahydropteroyltriglutamate--homocysteine methyltransferase</fullName>
        <ecNumber evidence="1">2.1.1.14</ecNumber>
    </submittedName>
</protein>
<dbReference type="CDD" id="cd03310">
    <property type="entry name" value="CIMS_like"/>
    <property type="match status" value="1"/>
</dbReference>
<dbReference type="GO" id="GO:0032259">
    <property type="term" value="P:methylation"/>
    <property type="evidence" value="ECO:0007669"/>
    <property type="project" value="UniProtKB-KW"/>
</dbReference>
<dbReference type="GO" id="GO:0003871">
    <property type="term" value="F:5-methyltetrahydropteroyltriglutamate-homocysteine S-methyltransferase activity"/>
    <property type="evidence" value="ECO:0007669"/>
    <property type="project" value="UniProtKB-EC"/>
</dbReference>
<dbReference type="HOGENOM" id="CLU_893117_0_0_2"/>
<dbReference type="STRING" id="523844.MSTHT_1854"/>
<dbReference type="OrthoDB" id="17656at2157"/>
<proteinExistence type="predicted"/>
<dbReference type="PATRIC" id="fig|523844.20.peg.2286"/>
<sequence length="344" mass="39068">MEEIIFDDIGSYPLPEGVSKEWIQNAFKTREEDEKLFTVINDAFQQKIDAGVDVPTYPQYQDMNEQFLKVIRDSNCCDSPFEVKLECARIEELEAIEKVAKAYKEQFGETLKVRICVTGPTELYLREFGGTQYTDIYSLLAKSVNNFVRNSMRSAKNFKITTVSIDEPSIGLNPEITFDENDIISALTNASKAASKWGADVEIHLHSPLYYNLACEAPTINVIGVESAGTPSYLELIDRKILEDTDSFLRLGIARTDIFTLAGVLNEMYCTNVWKDQKYLSEIVSQLETPDTITKRLRVYYRRFGNLIKYVGPDCGLGSWPNQRMAFILLSNVAQGIRNFKGFL</sequence>
<dbReference type="KEGG" id="mthr:MSTHT_1854"/>
<evidence type="ECO:0000313" key="1">
    <source>
        <dbReference type="EMBL" id="AKB13612.1"/>
    </source>
</evidence>
<dbReference type="NCBIfam" id="NF004712">
    <property type="entry name" value="PRK06052.1"/>
    <property type="match status" value="1"/>
</dbReference>